<dbReference type="RefSeq" id="WP_410030830.1">
    <property type="nucleotide sequence ID" value="NZ_JBGMEI010000002.1"/>
</dbReference>
<gene>
    <name evidence="1" type="ORF">ACCQ41_02435</name>
</gene>
<comment type="caution">
    <text evidence="1">The sequence shown here is derived from an EMBL/GenBank/DDBJ whole genome shotgun (WGS) entry which is preliminary data.</text>
</comment>
<keyword evidence="2" id="KW-1185">Reference proteome</keyword>
<evidence type="ECO:0000313" key="2">
    <source>
        <dbReference type="Proteomes" id="UP001637996"/>
    </source>
</evidence>
<dbReference type="SUPFAM" id="SSF52540">
    <property type="entry name" value="P-loop containing nucleoside triphosphate hydrolases"/>
    <property type="match status" value="1"/>
</dbReference>
<sequence length="208" mass="23530">MKVYVINGPKAIGKTDFSVNLAEYLQQNNKVLLLQGKRATTSNIEDYFQKDGMITYDLADYFTGLAPLERVLVHENDNLDFIISPLLEDKYEINGEDINNLLNNISYDFVVIDGVDKNLIANKTSIDIIGENDLALVNDSDAFFINKVSDDFDIRNHKDTIDAKSSKYLGTVKNGEYFKNVIENLIAGNEVEIPKLGFFEKLKASFRK</sequence>
<reference evidence="1 2" key="1">
    <citation type="journal article" date="2025" name="Anaerobe">
        <title>Description of Anaerococcus kampingiae sp. nov., Anaerococcus groningensis sp. nov., Anaerococcus martiniensis sp. nov., and Anaerococcus cruorum sp. nov., isolated from human clinical specimens.</title>
        <authorList>
            <person name="Boiten K.E."/>
            <person name="Meijer J."/>
            <person name="van Wezel E.M."/>
            <person name="Veloo A.C.M."/>
        </authorList>
    </citation>
    <scope>NUCLEOTIDE SEQUENCE [LARGE SCALE GENOMIC DNA]</scope>
    <source>
        <strain evidence="1 2">ENR0831</strain>
    </source>
</reference>
<dbReference type="InterPro" id="IPR027417">
    <property type="entry name" value="P-loop_NTPase"/>
</dbReference>
<name>A0ABW9M6Y2_9FIRM</name>
<accession>A0ABW9M6Y2</accession>
<dbReference type="Gene3D" id="3.40.50.300">
    <property type="entry name" value="P-loop containing nucleotide triphosphate hydrolases"/>
    <property type="match status" value="1"/>
</dbReference>
<dbReference type="EMBL" id="JBGMEI010000002">
    <property type="protein sequence ID" value="MFO3665111.1"/>
    <property type="molecule type" value="Genomic_DNA"/>
</dbReference>
<protein>
    <submittedName>
        <fullName evidence="1">Uncharacterized protein</fullName>
    </submittedName>
</protein>
<evidence type="ECO:0000313" key="1">
    <source>
        <dbReference type="EMBL" id="MFO3665111.1"/>
    </source>
</evidence>
<organism evidence="1 2">
    <name type="scientific">Anaerococcus martiniensis</name>
    <dbReference type="NCBI Taxonomy" id="3115615"/>
    <lineage>
        <taxon>Bacteria</taxon>
        <taxon>Bacillati</taxon>
        <taxon>Bacillota</taxon>
        <taxon>Tissierellia</taxon>
        <taxon>Tissierellales</taxon>
        <taxon>Peptoniphilaceae</taxon>
        <taxon>Anaerococcus</taxon>
    </lineage>
</organism>
<dbReference type="Proteomes" id="UP001637996">
    <property type="component" value="Unassembled WGS sequence"/>
</dbReference>
<proteinExistence type="predicted"/>